<sequence>MKTWNRWQDWVTLAVGVVAAAVALFGLAGTAGTSSLVALGTLLIIAALISLAMPGLVVMEYVKVALGLLLIISPWVAGFSGAQTMATVAWAGGLIALAASLWAAPLSVDAHHHMHHPSGA</sequence>
<feature type="transmembrane region" description="Helical" evidence="1">
    <location>
        <begin position="88"/>
        <end position="108"/>
    </location>
</feature>
<comment type="caution">
    <text evidence="3">The sequence shown here is derived from an EMBL/GenBank/DDBJ whole genome shotgun (WGS) entry which is preliminary data.</text>
</comment>
<dbReference type="RefSeq" id="WP_179428581.1">
    <property type="nucleotide sequence ID" value="NZ_JACBZP010000001.1"/>
</dbReference>
<keyword evidence="1" id="KW-0472">Membrane</keyword>
<evidence type="ECO:0000259" key="2">
    <source>
        <dbReference type="Pfam" id="PF03779"/>
    </source>
</evidence>
<dbReference type="AlphaFoldDB" id="A0A7Z0D3I1"/>
<evidence type="ECO:0000313" key="4">
    <source>
        <dbReference type="Proteomes" id="UP000539111"/>
    </source>
</evidence>
<dbReference type="Proteomes" id="UP000539111">
    <property type="component" value="Unassembled WGS sequence"/>
</dbReference>
<dbReference type="InterPro" id="IPR005530">
    <property type="entry name" value="SPW"/>
</dbReference>
<organism evidence="3 4">
    <name type="scientific">Spelaeicoccus albus</name>
    <dbReference type="NCBI Taxonomy" id="1280376"/>
    <lineage>
        <taxon>Bacteria</taxon>
        <taxon>Bacillati</taxon>
        <taxon>Actinomycetota</taxon>
        <taxon>Actinomycetes</taxon>
        <taxon>Micrococcales</taxon>
        <taxon>Brevibacteriaceae</taxon>
        <taxon>Spelaeicoccus</taxon>
    </lineage>
</organism>
<gene>
    <name evidence="3" type="ORF">BJY26_002507</name>
</gene>
<reference evidence="3 4" key="1">
    <citation type="submission" date="2020-07" db="EMBL/GenBank/DDBJ databases">
        <title>Sequencing the genomes of 1000 actinobacteria strains.</title>
        <authorList>
            <person name="Klenk H.-P."/>
        </authorList>
    </citation>
    <scope>NUCLEOTIDE SEQUENCE [LARGE SCALE GENOMIC DNA]</scope>
    <source>
        <strain evidence="3 4">DSM 26341</strain>
    </source>
</reference>
<feature type="transmembrane region" description="Helical" evidence="1">
    <location>
        <begin position="37"/>
        <end position="57"/>
    </location>
</feature>
<protein>
    <recommendedName>
        <fullName evidence="2">SPW repeat-containing integral membrane domain-containing protein</fullName>
    </recommendedName>
</protein>
<keyword evidence="1" id="KW-0812">Transmembrane</keyword>
<keyword evidence="1" id="KW-1133">Transmembrane helix</keyword>
<dbReference type="EMBL" id="JACBZP010000001">
    <property type="protein sequence ID" value="NYI68201.1"/>
    <property type="molecule type" value="Genomic_DNA"/>
</dbReference>
<evidence type="ECO:0000313" key="3">
    <source>
        <dbReference type="EMBL" id="NYI68201.1"/>
    </source>
</evidence>
<dbReference type="Pfam" id="PF03779">
    <property type="entry name" value="SPW"/>
    <property type="match status" value="1"/>
</dbReference>
<keyword evidence="4" id="KW-1185">Reference proteome</keyword>
<proteinExistence type="predicted"/>
<name>A0A7Z0D3I1_9MICO</name>
<feature type="transmembrane region" description="Helical" evidence="1">
    <location>
        <begin position="12"/>
        <end position="31"/>
    </location>
</feature>
<feature type="domain" description="SPW repeat-containing integral membrane" evidence="2">
    <location>
        <begin position="7"/>
        <end position="100"/>
    </location>
</feature>
<accession>A0A7Z0D3I1</accession>
<feature type="transmembrane region" description="Helical" evidence="1">
    <location>
        <begin position="64"/>
        <end position="82"/>
    </location>
</feature>
<evidence type="ECO:0000256" key="1">
    <source>
        <dbReference type="SAM" id="Phobius"/>
    </source>
</evidence>